<keyword evidence="2" id="KW-0805">Transcription regulation</keyword>
<keyword evidence="5" id="KW-0677">Repeat</keyword>
<dbReference type="Gene3D" id="1.10.1780.10">
    <property type="entry name" value="Clp, N-terminal domain"/>
    <property type="match status" value="1"/>
</dbReference>
<evidence type="ECO:0000256" key="4">
    <source>
        <dbReference type="ARBA" id="ARBA00023163"/>
    </source>
</evidence>
<dbReference type="GO" id="GO:0016987">
    <property type="term" value="F:sigma factor activity"/>
    <property type="evidence" value="ECO:0007669"/>
    <property type="project" value="UniProtKB-KW"/>
</dbReference>
<dbReference type="GO" id="GO:0003677">
    <property type="term" value="F:DNA binding"/>
    <property type="evidence" value="ECO:0007669"/>
    <property type="project" value="InterPro"/>
</dbReference>
<keyword evidence="8" id="KW-1185">Reference proteome</keyword>
<organism evidence="7 8">
    <name type="scientific">Dictyobacter aurantiacus</name>
    <dbReference type="NCBI Taxonomy" id="1936993"/>
    <lineage>
        <taxon>Bacteria</taxon>
        <taxon>Bacillati</taxon>
        <taxon>Chloroflexota</taxon>
        <taxon>Ktedonobacteria</taxon>
        <taxon>Ktedonobacterales</taxon>
        <taxon>Dictyobacteraceae</taxon>
        <taxon>Dictyobacter</taxon>
    </lineage>
</organism>
<dbReference type="InterPro" id="IPR013324">
    <property type="entry name" value="RNA_pol_sigma_r3/r4-like"/>
</dbReference>
<dbReference type="Gene3D" id="6.20.220.10">
    <property type="entry name" value="ClpX chaperone, C4-type zinc finger domain"/>
    <property type="match status" value="1"/>
</dbReference>
<dbReference type="CDD" id="cd06171">
    <property type="entry name" value="Sigma70_r4"/>
    <property type="match status" value="1"/>
</dbReference>
<evidence type="ECO:0000256" key="3">
    <source>
        <dbReference type="ARBA" id="ARBA00023082"/>
    </source>
</evidence>
<dbReference type="Gene3D" id="1.10.10.10">
    <property type="entry name" value="Winged helix-like DNA-binding domain superfamily/Winged helix DNA-binding domain"/>
    <property type="match status" value="1"/>
</dbReference>
<reference evidence="8" key="1">
    <citation type="submission" date="2018-12" db="EMBL/GenBank/DDBJ databases">
        <title>Tengunoibacter tsumagoiensis gen. nov., sp. nov., Dictyobacter kobayashii sp. nov., D. alpinus sp. nov., and D. joshuensis sp. nov. and description of Dictyobacteraceae fam. nov. within the order Ktedonobacterales isolated from Tengu-no-mugimeshi.</title>
        <authorList>
            <person name="Wang C.M."/>
            <person name="Zheng Y."/>
            <person name="Sakai Y."/>
            <person name="Toyoda A."/>
            <person name="Minakuchi Y."/>
            <person name="Abe K."/>
            <person name="Yokota A."/>
            <person name="Yabe S."/>
        </authorList>
    </citation>
    <scope>NUCLEOTIDE SEQUENCE [LARGE SCALE GENOMIC DNA]</scope>
    <source>
        <strain evidence="8">S-27</strain>
    </source>
</reference>
<dbReference type="GO" id="GO:0006352">
    <property type="term" value="P:DNA-templated transcription initiation"/>
    <property type="evidence" value="ECO:0007669"/>
    <property type="project" value="InterPro"/>
</dbReference>
<evidence type="ECO:0000313" key="7">
    <source>
        <dbReference type="EMBL" id="GCE07256.1"/>
    </source>
</evidence>
<comment type="caution">
    <text evidence="7">The sequence shown here is derived from an EMBL/GenBank/DDBJ whole genome shotgun (WGS) entry which is preliminary data.</text>
</comment>
<dbReference type="SUPFAM" id="SSF88946">
    <property type="entry name" value="Sigma2 domain of RNA polymerase sigma factors"/>
    <property type="match status" value="1"/>
</dbReference>
<accession>A0A401ZK79</accession>
<dbReference type="InterPro" id="IPR007627">
    <property type="entry name" value="RNA_pol_sigma70_r2"/>
</dbReference>
<keyword evidence="4" id="KW-0804">Transcription</keyword>
<dbReference type="PANTHER" id="PTHR43133">
    <property type="entry name" value="RNA POLYMERASE ECF-TYPE SIGMA FACTO"/>
    <property type="match status" value="1"/>
</dbReference>
<dbReference type="InterPro" id="IPR039425">
    <property type="entry name" value="RNA_pol_sigma-70-like"/>
</dbReference>
<dbReference type="AlphaFoldDB" id="A0A401ZK79"/>
<dbReference type="SUPFAM" id="SSF81923">
    <property type="entry name" value="Double Clp-N motif"/>
    <property type="match status" value="2"/>
</dbReference>
<protein>
    <recommendedName>
        <fullName evidence="6">Clp R domain-containing protein</fullName>
    </recommendedName>
</protein>
<dbReference type="InterPro" id="IPR036388">
    <property type="entry name" value="WH-like_DNA-bd_sf"/>
</dbReference>
<dbReference type="Gene3D" id="1.10.1740.10">
    <property type="match status" value="1"/>
</dbReference>
<dbReference type="InterPro" id="IPR013325">
    <property type="entry name" value="RNA_pol_sigma_r2"/>
</dbReference>
<evidence type="ECO:0000259" key="6">
    <source>
        <dbReference type="PROSITE" id="PS51903"/>
    </source>
</evidence>
<evidence type="ECO:0000256" key="2">
    <source>
        <dbReference type="ARBA" id="ARBA00023015"/>
    </source>
</evidence>
<dbReference type="Pfam" id="PF08281">
    <property type="entry name" value="Sigma70_r4_2"/>
    <property type="match status" value="1"/>
</dbReference>
<dbReference type="RefSeq" id="WP_126598370.1">
    <property type="nucleotide sequence ID" value="NZ_BIFQ01000001.1"/>
</dbReference>
<dbReference type="InterPro" id="IPR014284">
    <property type="entry name" value="RNA_pol_sigma-70_dom"/>
</dbReference>
<keyword evidence="3" id="KW-0731">Sigma factor</keyword>
<dbReference type="EMBL" id="BIFQ01000001">
    <property type="protein sequence ID" value="GCE07256.1"/>
    <property type="molecule type" value="Genomic_DNA"/>
</dbReference>
<dbReference type="PANTHER" id="PTHR43133:SF57">
    <property type="entry name" value="RNA POLYMERASE SIGMA-70 FACTOR"/>
    <property type="match status" value="1"/>
</dbReference>
<dbReference type="SUPFAM" id="SSF88659">
    <property type="entry name" value="Sigma3 and sigma4 domains of RNA polymerase sigma factors"/>
    <property type="match status" value="1"/>
</dbReference>
<dbReference type="InterPro" id="IPR036628">
    <property type="entry name" value="Clp_N_dom_sf"/>
</dbReference>
<evidence type="ECO:0000256" key="1">
    <source>
        <dbReference type="ARBA" id="ARBA00010641"/>
    </source>
</evidence>
<dbReference type="Pfam" id="PF02861">
    <property type="entry name" value="Clp_N"/>
    <property type="match status" value="1"/>
</dbReference>
<dbReference type="NCBIfam" id="TIGR02937">
    <property type="entry name" value="sigma70-ECF"/>
    <property type="match status" value="1"/>
</dbReference>
<dbReference type="InterPro" id="IPR038366">
    <property type="entry name" value="Znf_CppX_C4_sf"/>
</dbReference>
<dbReference type="Proteomes" id="UP000287224">
    <property type="component" value="Unassembled WGS sequence"/>
</dbReference>
<dbReference type="InterPro" id="IPR004176">
    <property type="entry name" value="Clp_R_N"/>
</dbReference>
<evidence type="ECO:0000256" key="5">
    <source>
        <dbReference type="PROSITE-ProRule" id="PRU01251"/>
    </source>
</evidence>
<evidence type="ECO:0000313" key="8">
    <source>
        <dbReference type="Proteomes" id="UP000287224"/>
    </source>
</evidence>
<sequence>MQFSNHKHRQDRLHWLAEMYRAYAPDLQRAIFHKVGDPTVAEDLTSMVFLKALRWLREDQSSESVRGWLYATARTTIVDYWQGQSQYEMYSLNGLEEHLHFHDDTTSTSQQVELRVQRLLSLLPERDRTILTLRYLQGYSAAEIARALGTSAGHIRVLQLRALRRAAQVETMERNRYYMQKQESPFDSFTKLMAPESRRVLDLAREEMLTLSHWWIGTEHLLWGLASEESLTSFLTPAGITPERIHAGIVFIFDQQAHQGQAGQGSPPLANVSSAALNLLTPRAKQVIFLAAEEMKSQGEQSIRPMHLLLGLLNEGEGIGAGLLRSLGVSLLQARTALVPPAVDQRCSFCGRGGSQVVRFFPAEVGIAENNTPSPGTLICDLCVRRFSTMLGNP</sequence>
<dbReference type="InterPro" id="IPR013249">
    <property type="entry name" value="RNA_pol_sigma70_r4_t2"/>
</dbReference>
<dbReference type="PROSITE" id="PS51903">
    <property type="entry name" value="CLP_R"/>
    <property type="match status" value="1"/>
</dbReference>
<feature type="domain" description="Clp R" evidence="6">
    <location>
        <begin position="189"/>
        <end position="344"/>
    </location>
</feature>
<gene>
    <name evidence="7" type="ORF">KDAU_45850</name>
</gene>
<proteinExistence type="inferred from homology"/>
<comment type="similarity">
    <text evidence="1">Belongs to the sigma-70 factor family. ECF subfamily.</text>
</comment>
<dbReference type="OrthoDB" id="148476at2"/>
<dbReference type="Pfam" id="PF04542">
    <property type="entry name" value="Sigma70_r2"/>
    <property type="match status" value="1"/>
</dbReference>
<name>A0A401ZK79_9CHLR</name>